<keyword evidence="1" id="KW-0812">Transmembrane</keyword>
<dbReference type="EMBL" id="AVBF01000081">
    <property type="protein sequence ID" value="KGP71145.1"/>
    <property type="molecule type" value="Genomic_DNA"/>
</dbReference>
<proteinExistence type="predicted"/>
<evidence type="ECO:0000313" key="2">
    <source>
        <dbReference type="EMBL" id="KGP71145.1"/>
    </source>
</evidence>
<keyword evidence="1" id="KW-1133">Transmembrane helix</keyword>
<dbReference type="Proteomes" id="UP000030147">
    <property type="component" value="Unassembled WGS sequence"/>
</dbReference>
<feature type="transmembrane region" description="Helical" evidence="1">
    <location>
        <begin position="7"/>
        <end position="27"/>
    </location>
</feature>
<keyword evidence="3" id="KW-1185">Reference proteome</keyword>
<feature type="transmembrane region" description="Helical" evidence="1">
    <location>
        <begin position="33"/>
        <end position="51"/>
    </location>
</feature>
<dbReference type="AlphaFoldDB" id="A0A0A2TP66"/>
<reference evidence="2 3" key="1">
    <citation type="journal article" date="2015" name="Stand. Genomic Sci.">
        <title>High quality draft genome sequence of the moderately halophilic bacterium Pontibacillus yanchengensis Y32(T) and comparison among Pontibacillus genomes.</title>
        <authorList>
            <person name="Huang J."/>
            <person name="Qiao Z.X."/>
            <person name="Tang J.W."/>
            <person name="Wang G."/>
        </authorList>
    </citation>
    <scope>NUCLEOTIDE SEQUENCE [LARGE SCALE GENOMIC DNA]</scope>
    <source>
        <strain evidence="2 3">Y32</strain>
    </source>
</reference>
<sequence>MKDRIVNYLFLLLVLSGLLAWLIVGFSGTKNGGVIYLLSLISVHLVVTRILDIIDNGEN</sequence>
<accession>A0A0A2TP66</accession>
<comment type="caution">
    <text evidence="2">The sequence shown here is derived from an EMBL/GenBank/DDBJ whole genome shotgun (WGS) entry which is preliminary data.</text>
</comment>
<protein>
    <submittedName>
        <fullName evidence="2">Uncharacterized protein</fullName>
    </submittedName>
</protein>
<gene>
    <name evidence="2" type="ORF">N782_21630</name>
</gene>
<name>A0A0A2TP66_9BACI</name>
<evidence type="ECO:0000256" key="1">
    <source>
        <dbReference type="SAM" id="Phobius"/>
    </source>
</evidence>
<evidence type="ECO:0000313" key="3">
    <source>
        <dbReference type="Proteomes" id="UP000030147"/>
    </source>
</evidence>
<organism evidence="2 3">
    <name type="scientific">Pontibacillus yanchengensis Y32</name>
    <dbReference type="NCBI Taxonomy" id="1385514"/>
    <lineage>
        <taxon>Bacteria</taxon>
        <taxon>Bacillati</taxon>
        <taxon>Bacillota</taxon>
        <taxon>Bacilli</taxon>
        <taxon>Bacillales</taxon>
        <taxon>Bacillaceae</taxon>
        <taxon>Pontibacillus</taxon>
    </lineage>
</organism>
<keyword evidence="1" id="KW-0472">Membrane</keyword>